<comment type="caution">
    <text evidence="12">The sequence shown here is derived from an EMBL/GenBank/DDBJ whole genome shotgun (WGS) entry which is preliminary data.</text>
</comment>
<organism evidence="12 13">
    <name type="scientific">Ancylostoma ceylanicum</name>
    <dbReference type="NCBI Taxonomy" id="53326"/>
    <lineage>
        <taxon>Eukaryota</taxon>
        <taxon>Metazoa</taxon>
        <taxon>Ecdysozoa</taxon>
        <taxon>Nematoda</taxon>
        <taxon>Chromadorea</taxon>
        <taxon>Rhabditida</taxon>
        <taxon>Rhabditina</taxon>
        <taxon>Rhabditomorpha</taxon>
        <taxon>Strongyloidea</taxon>
        <taxon>Ancylostomatidae</taxon>
        <taxon>Ancylostomatinae</taxon>
        <taxon>Ancylostoma</taxon>
    </lineage>
</organism>
<dbReference type="FunFam" id="1.10.510.10:FF:000005">
    <property type="entry name" value="cAMP-dependent protein kinase catalytic subunit alpha"/>
    <property type="match status" value="1"/>
</dbReference>
<dbReference type="GO" id="GO:0005524">
    <property type="term" value="F:ATP binding"/>
    <property type="evidence" value="ECO:0007669"/>
    <property type="project" value="UniProtKB-UniRule"/>
</dbReference>
<dbReference type="GO" id="GO:0005829">
    <property type="term" value="C:cytosol"/>
    <property type="evidence" value="ECO:0007669"/>
    <property type="project" value="TreeGrafter"/>
</dbReference>
<evidence type="ECO:0000256" key="6">
    <source>
        <dbReference type="ARBA" id="ARBA00061078"/>
    </source>
</evidence>
<feature type="domain" description="Protein kinase" evidence="10">
    <location>
        <begin position="82"/>
        <end position="336"/>
    </location>
</feature>
<dbReference type="Pfam" id="PF00069">
    <property type="entry name" value="Pkinase"/>
    <property type="match status" value="1"/>
</dbReference>
<dbReference type="PROSITE" id="PS00107">
    <property type="entry name" value="PROTEIN_KINASE_ATP"/>
    <property type="match status" value="1"/>
</dbReference>
<evidence type="ECO:0000256" key="3">
    <source>
        <dbReference type="ARBA" id="ARBA00022741"/>
    </source>
</evidence>
<dbReference type="SMART" id="SM00133">
    <property type="entry name" value="S_TK_X"/>
    <property type="match status" value="1"/>
</dbReference>
<dbReference type="AlphaFoldDB" id="A0A016SV83"/>
<dbReference type="EMBL" id="JARK01001509">
    <property type="protein sequence ID" value="EYB94322.1"/>
    <property type="molecule type" value="Genomic_DNA"/>
</dbReference>
<dbReference type="Proteomes" id="UP000024635">
    <property type="component" value="Unassembled WGS sequence"/>
</dbReference>
<reference evidence="13" key="1">
    <citation type="journal article" date="2015" name="Nat. Genet.">
        <title>The genome and transcriptome of the zoonotic hookworm Ancylostoma ceylanicum identify infection-specific gene families.</title>
        <authorList>
            <person name="Schwarz E.M."/>
            <person name="Hu Y."/>
            <person name="Antoshechkin I."/>
            <person name="Miller M.M."/>
            <person name="Sternberg P.W."/>
            <person name="Aroian R.V."/>
        </authorList>
    </citation>
    <scope>NUCLEOTIDE SEQUENCE</scope>
    <source>
        <strain evidence="13">HY135</strain>
    </source>
</reference>
<dbReference type="SUPFAM" id="SSF56112">
    <property type="entry name" value="Protein kinase-like (PK-like)"/>
    <property type="match status" value="1"/>
</dbReference>
<feature type="domain" description="AGC-kinase C-terminal" evidence="11">
    <location>
        <begin position="337"/>
        <end position="390"/>
    </location>
</feature>
<feature type="binding site" evidence="8">
    <location>
        <position position="111"/>
    </location>
    <ligand>
        <name>ATP</name>
        <dbReference type="ChEBI" id="CHEBI:30616"/>
    </ligand>
</feature>
<comment type="similarity">
    <text evidence="6">Belongs to the protein kinase superfamily. Ser/Thr protein kinase family. cAMP subfamily.</text>
</comment>
<protein>
    <recommendedName>
        <fullName evidence="7">cAMP-dependent protein kinase, catalytic subunit-like</fullName>
    </recommendedName>
</protein>
<dbReference type="InterPro" id="IPR000719">
    <property type="entry name" value="Prot_kinase_dom"/>
</dbReference>
<dbReference type="GO" id="GO:0009653">
    <property type="term" value="P:anatomical structure morphogenesis"/>
    <property type="evidence" value="ECO:0007669"/>
    <property type="project" value="UniProtKB-ARBA"/>
</dbReference>
<evidence type="ECO:0000256" key="9">
    <source>
        <dbReference type="RuleBase" id="RU000304"/>
    </source>
</evidence>
<keyword evidence="5 8" id="KW-0067">ATP-binding</keyword>
<keyword evidence="2" id="KW-0808">Transferase</keyword>
<dbReference type="Gene3D" id="3.30.200.20">
    <property type="entry name" value="Phosphorylase Kinase, domain 1"/>
    <property type="match status" value="1"/>
</dbReference>
<evidence type="ECO:0000256" key="1">
    <source>
        <dbReference type="ARBA" id="ARBA00022527"/>
    </source>
</evidence>
<evidence type="ECO:0000256" key="4">
    <source>
        <dbReference type="ARBA" id="ARBA00022777"/>
    </source>
</evidence>
<dbReference type="Gene3D" id="1.10.510.10">
    <property type="entry name" value="Transferase(Phosphotransferase) domain 1"/>
    <property type="match status" value="1"/>
</dbReference>
<dbReference type="PROSITE" id="PS51285">
    <property type="entry name" value="AGC_KINASE_CTER"/>
    <property type="match status" value="1"/>
</dbReference>
<keyword evidence="13" id="KW-1185">Reference proteome</keyword>
<sequence>MYFRVSAFRSRRQLRSAQMSSAYEDDYTYECSVSYTYDPNNNKNVLEEEDIDNDDNRYSLRNLRISGSSNATTKNKVILKDLKSITTIGTGTFGRVELTKHRRTGQHFALKILNIHKVIKTRQVEHVHNEKKVLNQLEHPFIVKLISTDMDDTNLYMIMEFIPGGELFSYLRASRVFSNAMSRFYAAEIVCALEYIHGKNIVYRDLKPENLMLCRDGHIKMADFGFAKELRDRTYTLCGTPEYLAPESLANKGHNKAVDWWALGILIYEMMAGRPPFRGNNTSEIYDSIMEHKLKFPRSFNLVAKDIVKKLLEIDRTLRLGCMKNGVRDVLDHKWFQKIDWEDLRQLKVEPPIIPTLYHPGDTGNFDIYEEEKEQGPIAELAEKEMFSEW</sequence>
<proteinExistence type="inferred from homology"/>
<dbReference type="InterPro" id="IPR008271">
    <property type="entry name" value="Ser/Thr_kinase_AS"/>
</dbReference>
<name>A0A016SV83_9BILA</name>
<dbReference type="GO" id="GO:0005952">
    <property type="term" value="C:cAMP-dependent protein kinase complex"/>
    <property type="evidence" value="ECO:0007669"/>
    <property type="project" value="TreeGrafter"/>
</dbReference>
<dbReference type="PROSITE" id="PS00108">
    <property type="entry name" value="PROTEIN_KINASE_ST"/>
    <property type="match status" value="1"/>
</dbReference>
<evidence type="ECO:0000313" key="12">
    <source>
        <dbReference type="EMBL" id="EYB94322.1"/>
    </source>
</evidence>
<gene>
    <name evidence="12" type="primary">Acey_s0173.g420</name>
    <name evidence="12" type="synonym">Acey-F47F2.1</name>
    <name evidence="12" type="ORF">Y032_0173g420</name>
</gene>
<dbReference type="InterPro" id="IPR000961">
    <property type="entry name" value="AGC-kinase_C"/>
</dbReference>
<dbReference type="PANTHER" id="PTHR24353">
    <property type="entry name" value="CYCLIC NUCLEOTIDE-DEPENDENT PROTEIN KINASE"/>
    <property type="match status" value="1"/>
</dbReference>
<dbReference type="PROSITE" id="PS50011">
    <property type="entry name" value="PROTEIN_KINASE_DOM"/>
    <property type="match status" value="1"/>
</dbReference>
<dbReference type="FunFam" id="3.30.200.20:FF:000042">
    <property type="entry name" value="Aurora kinase A"/>
    <property type="match status" value="1"/>
</dbReference>
<dbReference type="GO" id="GO:0004691">
    <property type="term" value="F:cAMP-dependent protein kinase activity"/>
    <property type="evidence" value="ECO:0007669"/>
    <property type="project" value="TreeGrafter"/>
</dbReference>
<dbReference type="InterPro" id="IPR011009">
    <property type="entry name" value="Kinase-like_dom_sf"/>
</dbReference>
<dbReference type="SMART" id="SM00220">
    <property type="entry name" value="S_TKc"/>
    <property type="match status" value="1"/>
</dbReference>
<dbReference type="InterPro" id="IPR017441">
    <property type="entry name" value="Protein_kinase_ATP_BS"/>
</dbReference>
<keyword evidence="3 8" id="KW-0547">Nucleotide-binding</keyword>
<evidence type="ECO:0000256" key="5">
    <source>
        <dbReference type="ARBA" id="ARBA00022840"/>
    </source>
</evidence>
<accession>A0A016SV83</accession>
<evidence type="ECO:0000256" key="8">
    <source>
        <dbReference type="PROSITE-ProRule" id="PRU10141"/>
    </source>
</evidence>
<evidence type="ECO:0000313" key="13">
    <source>
        <dbReference type="Proteomes" id="UP000024635"/>
    </source>
</evidence>
<evidence type="ECO:0000259" key="11">
    <source>
        <dbReference type="PROSITE" id="PS51285"/>
    </source>
</evidence>
<dbReference type="PANTHER" id="PTHR24353:SF37">
    <property type="entry name" value="CAMP-DEPENDENT PROTEIN KINASE CATALYTIC SUBUNIT PRKX"/>
    <property type="match status" value="1"/>
</dbReference>
<dbReference type="OrthoDB" id="63267at2759"/>
<evidence type="ECO:0000259" key="10">
    <source>
        <dbReference type="PROSITE" id="PS50011"/>
    </source>
</evidence>
<keyword evidence="1 9" id="KW-0723">Serine/threonine-protein kinase</keyword>
<evidence type="ECO:0000256" key="7">
    <source>
        <dbReference type="ARBA" id="ARBA00068130"/>
    </source>
</evidence>
<keyword evidence="4" id="KW-0418">Kinase</keyword>
<evidence type="ECO:0000256" key="2">
    <source>
        <dbReference type="ARBA" id="ARBA00022679"/>
    </source>
</evidence>